<dbReference type="EMBL" id="LGUT01002603">
    <property type="protein sequence ID" value="KOG86828.1"/>
    <property type="molecule type" value="Genomic_DNA"/>
</dbReference>
<accession>A0ABR5J080</accession>
<sequence>MNAQQVLQLDGYAQRLNGSPCRACQVRHTWTLGGVNDQGHAIASLICDDCGHVSTVHLNDYEVPTETPAPRVVTNGLRVSMTY</sequence>
<reference evidence="1 2" key="1">
    <citation type="submission" date="2015-07" db="EMBL/GenBank/DDBJ databases">
        <authorList>
            <person name="Ju K.-S."/>
            <person name="Doroghazi J.R."/>
            <person name="Metcalf W.W."/>
        </authorList>
    </citation>
    <scope>NUCLEOTIDE SEQUENCE [LARGE SCALE GENOMIC DNA]</scope>
    <source>
        <strain evidence="1 2">NRRL B-3589</strain>
    </source>
</reference>
<evidence type="ECO:0000313" key="1">
    <source>
        <dbReference type="EMBL" id="KOG86828.1"/>
    </source>
</evidence>
<protein>
    <submittedName>
        <fullName evidence="1">Uncharacterized protein</fullName>
    </submittedName>
</protein>
<organism evidence="1 2">
    <name type="scientific">Streptomyces varsoviensis</name>
    <dbReference type="NCBI Taxonomy" id="67373"/>
    <lineage>
        <taxon>Bacteria</taxon>
        <taxon>Bacillati</taxon>
        <taxon>Actinomycetota</taxon>
        <taxon>Actinomycetes</taxon>
        <taxon>Kitasatosporales</taxon>
        <taxon>Streptomycetaceae</taxon>
        <taxon>Streptomyces</taxon>
    </lineage>
</organism>
<dbReference type="Proteomes" id="UP000037020">
    <property type="component" value="Unassembled WGS sequence"/>
</dbReference>
<evidence type="ECO:0000313" key="2">
    <source>
        <dbReference type="Proteomes" id="UP000037020"/>
    </source>
</evidence>
<name>A0ABR5J080_9ACTN</name>
<comment type="caution">
    <text evidence="1">The sequence shown here is derived from an EMBL/GenBank/DDBJ whole genome shotgun (WGS) entry which is preliminary data.</text>
</comment>
<gene>
    <name evidence="1" type="ORF">ADK38_28820</name>
</gene>
<keyword evidence="2" id="KW-1185">Reference proteome</keyword>
<dbReference type="RefSeq" id="WP_030883458.1">
    <property type="nucleotide sequence ID" value="NZ_JBEZAH010000007.1"/>
</dbReference>
<proteinExistence type="predicted"/>